<dbReference type="Proteomes" id="UP000239648">
    <property type="component" value="Unassembled WGS sequence"/>
</dbReference>
<accession>A0A2S6G3L3</accession>
<dbReference type="Proteomes" id="UP000239446">
    <property type="component" value="Unassembled WGS sequence"/>
</dbReference>
<organism evidence="2 3">
    <name type="scientific">Marinobacter persicus</name>
    <dbReference type="NCBI Taxonomy" id="930118"/>
    <lineage>
        <taxon>Bacteria</taxon>
        <taxon>Pseudomonadati</taxon>
        <taxon>Pseudomonadota</taxon>
        <taxon>Gammaproteobacteria</taxon>
        <taxon>Pseudomonadales</taxon>
        <taxon>Marinobacteraceae</taxon>
        <taxon>Marinobacter</taxon>
    </lineage>
</organism>
<name>A0A2S6G3L3_9GAMM</name>
<dbReference type="OrthoDB" id="6365831at2"/>
<proteinExistence type="predicted"/>
<evidence type="ECO:0000313" key="3">
    <source>
        <dbReference type="Proteomes" id="UP000239446"/>
    </source>
</evidence>
<reference evidence="2 3" key="2">
    <citation type="submission" date="2018-02" db="EMBL/GenBank/DDBJ databases">
        <title>Subsurface microbial communities from deep shales in Ohio and West Virginia, USA.</title>
        <authorList>
            <person name="Wrighton K."/>
        </authorList>
    </citation>
    <scope>NUCLEOTIDE SEQUENCE [LARGE SCALE GENOMIC DNA]</scope>
    <source>
        <strain evidence="2 3">UTICA-S1B9</strain>
    </source>
</reference>
<keyword evidence="4" id="KW-1185">Reference proteome</keyword>
<dbReference type="EMBL" id="PTIT01000024">
    <property type="protein sequence ID" value="PPK50534.1"/>
    <property type="molecule type" value="Genomic_DNA"/>
</dbReference>
<dbReference type="RefSeq" id="WP_146082714.1">
    <property type="nucleotide sequence ID" value="NZ_PTIT01000024.1"/>
</dbReference>
<evidence type="ECO:0000313" key="4">
    <source>
        <dbReference type="Proteomes" id="UP000239648"/>
    </source>
</evidence>
<dbReference type="AlphaFoldDB" id="A0A2S6G3L3"/>
<dbReference type="EMBL" id="PTIU01000027">
    <property type="protein sequence ID" value="PPK53439.1"/>
    <property type="molecule type" value="Genomic_DNA"/>
</dbReference>
<evidence type="ECO:0000313" key="2">
    <source>
        <dbReference type="EMBL" id="PPK53439.1"/>
    </source>
</evidence>
<sequence>MLRAYLAVGLVIAVIGLTVMTSGDDTPWIGGGESSSQSSSCDLLGPEPCTWTTREGEWRASLRAGEAGEQGVQYHFSLQAPVAPERFLAVLRGQSMYMGEYPVPLVEKSEGRYAATFTAPFCATGTEMIWRVELRSGERPLDINGKLMTFNAVK</sequence>
<gene>
    <name evidence="2" type="ORF">B0H24_102726</name>
    <name evidence="1" type="ORF">BY455_12437</name>
</gene>
<evidence type="ECO:0000313" key="1">
    <source>
        <dbReference type="EMBL" id="PPK50534.1"/>
    </source>
</evidence>
<comment type="caution">
    <text evidence="2">The sequence shown here is derived from an EMBL/GenBank/DDBJ whole genome shotgun (WGS) entry which is preliminary data.</text>
</comment>
<protein>
    <submittedName>
        <fullName evidence="2">Uncharacterized protein</fullName>
    </submittedName>
</protein>
<reference evidence="1 4" key="1">
    <citation type="submission" date="2018-02" db="EMBL/GenBank/DDBJ databases">
        <title>Deep subsurface shale carbon reservoir microbial communities from Ohio and West Virginia, USA.</title>
        <authorList>
            <person name="Wrighton K."/>
        </authorList>
    </citation>
    <scope>NUCLEOTIDE SEQUENCE [LARGE SCALE GENOMIC DNA]</scope>
    <source>
        <strain evidence="1 4">UTICA-S1B6</strain>
    </source>
</reference>